<reference evidence="7" key="1">
    <citation type="submission" date="2022-08" db="EMBL/GenBank/DDBJ databases">
        <authorList>
            <person name="Kallberg Y."/>
            <person name="Tangrot J."/>
            <person name="Rosling A."/>
        </authorList>
    </citation>
    <scope>NUCLEOTIDE SEQUENCE</scope>
    <source>
        <strain evidence="7">Wild A</strain>
    </source>
</reference>
<proteinExistence type="predicted"/>
<name>A0A9W4SMD7_9GLOM</name>
<dbReference type="InterPro" id="IPR004827">
    <property type="entry name" value="bZIP"/>
</dbReference>
<dbReference type="EMBL" id="CAMKVN010001128">
    <property type="protein sequence ID" value="CAI2173885.1"/>
    <property type="molecule type" value="Genomic_DNA"/>
</dbReference>
<feature type="region of interest" description="Disordered" evidence="5">
    <location>
        <begin position="105"/>
        <end position="132"/>
    </location>
</feature>
<dbReference type="Proteomes" id="UP001153678">
    <property type="component" value="Unassembled WGS sequence"/>
</dbReference>
<dbReference type="InterPro" id="IPR000837">
    <property type="entry name" value="AP-1"/>
</dbReference>
<accession>A0A9W4SMD7</accession>
<evidence type="ECO:0000313" key="7">
    <source>
        <dbReference type="EMBL" id="CAI2173885.1"/>
    </source>
</evidence>
<sequence length="188" mass="21722">MSEQIIDPDMFLWNSFTEEEPSTTVNFLIPQCYFVPSPPTTVPGVLYQNFEVAESPRVVFTDYLVQIPPFLEANSLEPIESGPEESTSLVSGETNCIITPALNYSNTTTDEVPNNNRSTRGRGRRNSQRTFMDEEARVARRRERNRLAARRSRTRFRAYYNQLERHVDELETEVTRLRALLAGREENQ</sequence>
<dbReference type="PROSITE" id="PS50217">
    <property type="entry name" value="BZIP"/>
    <property type="match status" value="1"/>
</dbReference>
<evidence type="ECO:0000256" key="5">
    <source>
        <dbReference type="SAM" id="MobiDB-lite"/>
    </source>
</evidence>
<dbReference type="InterPro" id="IPR046347">
    <property type="entry name" value="bZIP_sf"/>
</dbReference>
<dbReference type="AlphaFoldDB" id="A0A9W4SMD7"/>
<dbReference type="PANTHER" id="PTHR23351:SF24">
    <property type="entry name" value="ACTIVATING TRANSCRIPTION FACTOR 3-RELATED"/>
    <property type="match status" value="1"/>
</dbReference>
<keyword evidence="4" id="KW-0175">Coiled coil</keyword>
<keyword evidence="3" id="KW-0804">Transcription</keyword>
<feature type="coiled-coil region" evidence="4">
    <location>
        <begin position="153"/>
        <end position="187"/>
    </location>
</feature>
<dbReference type="GO" id="GO:0000978">
    <property type="term" value="F:RNA polymerase II cis-regulatory region sequence-specific DNA binding"/>
    <property type="evidence" value="ECO:0007669"/>
    <property type="project" value="TreeGrafter"/>
</dbReference>
<protein>
    <submittedName>
        <fullName evidence="7">10889_t:CDS:1</fullName>
    </submittedName>
</protein>
<dbReference type="PROSITE" id="PS00036">
    <property type="entry name" value="BZIP_BASIC"/>
    <property type="match status" value="1"/>
</dbReference>
<keyword evidence="8" id="KW-1185">Reference proteome</keyword>
<evidence type="ECO:0000256" key="1">
    <source>
        <dbReference type="ARBA" id="ARBA00023015"/>
    </source>
</evidence>
<evidence type="ECO:0000256" key="2">
    <source>
        <dbReference type="ARBA" id="ARBA00023125"/>
    </source>
</evidence>
<evidence type="ECO:0000256" key="4">
    <source>
        <dbReference type="SAM" id="Coils"/>
    </source>
</evidence>
<dbReference type="PANTHER" id="PTHR23351">
    <property type="entry name" value="FOS TRANSCRIPTION FACTOR-RELATED"/>
    <property type="match status" value="1"/>
</dbReference>
<keyword evidence="2" id="KW-0238">DNA-binding</keyword>
<dbReference type="Pfam" id="PF00170">
    <property type="entry name" value="bZIP_1"/>
    <property type="match status" value="1"/>
</dbReference>
<gene>
    <name evidence="7" type="ORF">FWILDA_LOCUS6312</name>
</gene>
<dbReference type="Gene3D" id="3.30.160.60">
    <property type="entry name" value="Classic Zinc Finger"/>
    <property type="match status" value="1"/>
</dbReference>
<keyword evidence="1" id="KW-0805">Transcription regulation</keyword>
<dbReference type="GO" id="GO:0000981">
    <property type="term" value="F:DNA-binding transcription factor activity, RNA polymerase II-specific"/>
    <property type="evidence" value="ECO:0007669"/>
    <property type="project" value="TreeGrafter"/>
</dbReference>
<dbReference type="GO" id="GO:0005634">
    <property type="term" value="C:nucleus"/>
    <property type="evidence" value="ECO:0007669"/>
    <property type="project" value="TreeGrafter"/>
</dbReference>
<dbReference type="SUPFAM" id="SSF57959">
    <property type="entry name" value="Leucine zipper domain"/>
    <property type="match status" value="1"/>
</dbReference>
<evidence type="ECO:0000313" key="8">
    <source>
        <dbReference type="Proteomes" id="UP001153678"/>
    </source>
</evidence>
<feature type="domain" description="BZIP" evidence="6">
    <location>
        <begin position="135"/>
        <end position="178"/>
    </location>
</feature>
<comment type="caution">
    <text evidence="7">The sequence shown here is derived from an EMBL/GenBank/DDBJ whole genome shotgun (WGS) entry which is preliminary data.</text>
</comment>
<organism evidence="7 8">
    <name type="scientific">Funneliformis geosporum</name>
    <dbReference type="NCBI Taxonomy" id="1117311"/>
    <lineage>
        <taxon>Eukaryota</taxon>
        <taxon>Fungi</taxon>
        <taxon>Fungi incertae sedis</taxon>
        <taxon>Mucoromycota</taxon>
        <taxon>Glomeromycotina</taxon>
        <taxon>Glomeromycetes</taxon>
        <taxon>Glomerales</taxon>
        <taxon>Glomeraceae</taxon>
        <taxon>Funneliformis</taxon>
    </lineage>
</organism>
<evidence type="ECO:0000259" key="6">
    <source>
        <dbReference type="PROSITE" id="PS50217"/>
    </source>
</evidence>
<evidence type="ECO:0000256" key="3">
    <source>
        <dbReference type="ARBA" id="ARBA00023163"/>
    </source>
</evidence>